<dbReference type="CDD" id="cd04905">
    <property type="entry name" value="ACT_CM-PDT"/>
    <property type="match status" value="1"/>
</dbReference>
<keyword evidence="5" id="KW-0584">Phenylalanine biosynthesis</keyword>
<dbReference type="PROSITE" id="PS51671">
    <property type="entry name" value="ACT"/>
    <property type="match status" value="1"/>
</dbReference>
<evidence type="ECO:0000256" key="2">
    <source>
        <dbReference type="ARBA" id="ARBA00013147"/>
    </source>
</evidence>
<dbReference type="AlphaFoldDB" id="A0A556MID2"/>
<evidence type="ECO:0000313" key="12">
    <source>
        <dbReference type="Proteomes" id="UP000318733"/>
    </source>
</evidence>
<dbReference type="SUPFAM" id="SSF55021">
    <property type="entry name" value="ACT-like"/>
    <property type="match status" value="1"/>
</dbReference>
<dbReference type="PROSITE" id="PS51171">
    <property type="entry name" value="PREPHENATE_DEHYDR_3"/>
    <property type="match status" value="1"/>
</dbReference>
<evidence type="ECO:0000256" key="1">
    <source>
        <dbReference type="ARBA" id="ARBA00004741"/>
    </source>
</evidence>
<dbReference type="InterPro" id="IPR008242">
    <property type="entry name" value="Chor_mutase/pphenate_deHydtase"/>
</dbReference>
<dbReference type="Gene3D" id="3.30.70.260">
    <property type="match status" value="1"/>
</dbReference>
<comment type="pathway">
    <text evidence="1">Amino-acid biosynthesis; L-phenylalanine biosynthesis; phenylpyruvate from prephenate: step 1/1.</text>
</comment>
<keyword evidence="4" id="KW-0057">Aromatic amino acid biosynthesis</keyword>
<accession>A0A556MID2</accession>
<name>A0A556MID2_9SPHI</name>
<dbReference type="EC" id="4.2.1.51" evidence="2"/>
<dbReference type="UniPathway" id="UPA00121">
    <property type="reaction ID" value="UER00345"/>
</dbReference>
<dbReference type="RefSeq" id="WP_144249704.1">
    <property type="nucleotide sequence ID" value="NZ_VLPK01000003.1"/>
</dbReference>
<dbReference type="InterPro" id="IPR002912">
    <property type="entry name" value="ACT_dom"/>
</dbReference>
<dbReference type="PANTHER" id="PTHR21022">
    <property type="entry name" value="PREPHENATE DEHYDRATASE P PROTEIN"/>
    <property type="match status" value="1"/>
</dbReference>
<proteinExistence type="predicted"/>
<gene>
    <name evidence="11" type="ORF">FO440_18175</name>
</gene>
<dbReference type="PANTHER" id="PTHR21022:SF19">
    <property type="entry name" value="PREPHENATE DEHYDRATASE-RELATED"/>
    <property type="match status" value="1"/>
</dbReference>
<evidence type="ECO:0000259" key="9">
    <source>
        <dbReference type="PROSITE" id="PS51171"/>
    </source>
</evidence>
<dbReference type="GO" id="GO:0004664">
    <property type="term" value="F:prephenate dehydratase activity"/>
    <property type="evidence" value="ECO:0007669"/>
    <property type="project" value="UniProtKB-EC"/>
</dbReference>
<dbReference type="Proteomes" id="UP000318733">
    <property type="component" value="Unassembled WGS sequence"/>
</dbReference>
<dbReference type="EMBL" id="VLPK01000003">
    <property type="protein sequence ID" value="TSJ39667.1"/>
    <property type="molecule type" value="Genomic_DNA"/>
</dbReference>
<evidence type="ECO:0000256" key="5">
    <source>
        <dbReference type="ARBA" id="ARBA00023222"/>
    </source>
</evidence>
<dbReference type="GO" id="GO:0005737">
    <property type="term" value="C:cytoplasm"/>
    <property type="evidence" value="ECO:0007669"/>
    <property type="project" value="TreeGrafter"/>
</dbReference>
<evidence type="ECO:0000256" key="7">
    <source>
        <dbReference type="ARBA" id="ARBA00047848"/>
    </source>
</evidence>
<keyword evidence="3" id="KW-0028">Amino-acid biosynthesis</keyword>
<evidence type="ECO:0000259" key="10">
    <source>
        <dbReference type="PROSITE" id="PS51671"/>
    </source>
</evidence>
<sequence length="304" mass="34726">MKKDKPRVAIQGIRASFHEEAAFKYFGENIQTIECNSFKRTFDALENNEADYVVMAIENSIAGSILPNYSLLLNYNFPVIGEIYLPIQLHLMALPGVAFENVKYVTSHPIAIRQCIDFFDEYPHLQIVESNDTAACAKRIHDEKLTDTVAIANSLAAKLYELDILERRIESNKKNFTRFLILTTHERAVKKPANKASLCFQVSNQVGALAKVLNIFANQGVNMSKIQSMPVLGKRNEYNFYVDVEWEETKQYDSAVKQILKYTHNFNILGEYQRHDDEGTAEKPLNIAPAKPERKYISIKKLVK</sequence>
<evidence type="ECO:0000313" key="11">
    <source>
        <dbReference type="EMBL" id="TSJ39667.1"/>
    </source>
</evidence>
<keyword evidence="6" id="KW-0456">Lyase</keyword>
<dbReference type="InterPro" id="IPR001086">
    <property type="entry name" value="Preph_deHydtase"/>
</dbReference>
<organism evidence="11 12">
    <name type="scientific">Mucilaginibacter corticis</name>
    <dbReference type="NCBI Taxonomy" id="2597670"/>
    <lineage>
        <taxon>Bacteria</taxon>
        <taxon>Pseudomonadati</taxon>
        <taxon>Bacteroidota</taxon>
        <taxon>Sphingobacteriia</taxon>
        <taxon>Sphingobacteriales</taxon>
        <taxon>Sphingobacteriaceae</taxon>
        <taxon>Mucilaginibacter</taxon>
    </lineage>
</organism>
<dbReference type="CDD" id="cd13631">
    <property type="entry name" value="PBP2_Ct-PDT_like"/>
    <property type="match status" value="1"/>
</dbReference>
<evidence type="ECO:0000256" key="8">
    <source>
        <dbReference type="PIRSR" id="PIRSR001500-2"/>
    </source>
</evidence>
<evidence type="ECO:0000256" key="4">
    <source>
        <dbReference type="ARBA" id="ARBA00023141"/>
    </source>
</evidence>
<protein>
    <recommendedName>
        <fullName evidence="2">prephenate dehydratase</fullName>
        <ecNumber evidence="2">4.2.1.51</ecNumber>
    </recommendedName>
</protein>
<dbReference type="InterPro" id="IPR045865">
    <property type="entry name" value="ACT-like_dom_sf"/>
</dbReference>
<reference evidence="11 12" key="1">
    <citation type="submission" date="2019-07" db="EMBL/GenBank/DDBJ databases">
        <authorList>
            <person name="Huq M.A."/>
        </authorList>
    </citation>
    <scope>NUCLEOTIDE SEQUENCE [LARGE SCALE GENOMIC DNA]</scope>
    <source>
        <strain evidence="11 12">MAH-19</strain>
    </source>
</reference>
<dbReference type="SUPFAM" id="SSF53850">
    <property type="entry name" value="Periplasmic binding protein-like II"/>
    <property type="match status" value="1"/>
</dbReference>
<dbReference type="Gene3D" id="3.40.190.10">
    <property type="entry name" value="Periplasmic binding protein-like II"/>
    <property type="match status" value="2"/>
</dbReference>
<feature type="domain" description="ACT" evidence="10">
    <location>
        <begin position="197"/>
        <end position="273"/>
    </location>
</feature>
<feature type="domain" description="Prephenate dehydratase" evidence="9">
    <location>
        <begin position="7"/>
        <end position="184"/>
    </location>
</feature>
<dbReference type="GO" id="GO:0009094">
    <property type="term" value="P:L-phenylalanine biosynthetic process"/>
    <property type="evidence" value="ECO:0007669"/>
    <property type="project" value="UniProtKB-UniPathway"/>
</dbReference>
<evidence type="ECO:0000256" key="6">
    <source>
        <dbReference type="ARBA" id="ARBA00023239"/>
    </source>
</evidence>
<dbReference type="PIRSF" id="PIRSF001500">
    <property type="entry name" value="Chor_mut_pdt_Ppr"/>
    <property type="match status" value="1"/>
</dbReference>
<keyword evidence="12" id="KW-1185">Reference proteome</keyword>
<comment type="caution">
    <text evidence="11">The sequence shown here is derived from an EMBL/GenBank/DDBJ whole genome shotgun (WGS) entry which is preliminary data.</text>
</comment>
<comment type="catalytic activity">
    <reaction evidence="7">
        <text>prephenate + H(+) = 3-phenylpyruvate + CO2 + H2O</text>
        <dbReference type="Rhea" id="RHEA:21648"/>
        <dbReference type="ChEBI" id="CHEBI:15377"/>
        <dbReference type="ChEBI" id="CHEBI:15378"/>
        <dbReference type="ChEBI" id="CHEBI:16526"/>
        <dbReference type="ChEBI" id="CHEBI:18005"/>
        <dbReference type="ChEBI" id="CHEBI:29934"/>
        <dbReference type="EC" id="4.2.1.51"/>
    </reaction>
</comment>
<feature type="site" description="Essential for prephenate dehydratase activity" evidence="8">
    <location>
        <position position="177"/>
    </location>
</feature>
<dbReference type="OrthoDB" id="9802281at2"/>
<evidence type="ECO:0000256" key="3">
    <source>
        <dbReference type="ARBA" id="ARBA00022605"/>
    </source>
</evidence>
<dbReference type="Pfam" id="PF00800">
    <property type="entry name" value="PDT"/>
    <property type="match status" value="1"/>
</dbReference>